<proteinExistence type="inferred from homology"/>
<dbReference type="InterPro" id="IPR001128">
    <property type="entry name" value="Cyt_P450"/>
</dbReference>
<sequence>MDATTLTSSTQDYLLFLFPAATTFLSPLLAVLLLAVSLVWLFPGGPAWAALVISRRRAAPPPPPGAPGVVTALAGPAAHRALASLSRSLPGGAALSAFSVGLTRLVVASRLDTARELLSSAAFADRPVKDAARELLFHRAMGFAPSGDYWRALRRISSAYLFSPRSVAASAPRRAAIGERMLWNLSTAGGGEDVVMRCVLHAASLDHVMATVFGARYDPASPEGVELEEMVKEGYDLLGLFNWGDHLPLLKWLDMQGVRRRCRSLVRRVNVFVARIIEEHRQKKSGANGGETAGDFVDVLLGLEGEEKLSDSDMIAVLWEMIFRGTDTVAILLEWVMARMDPFDGKLKGKRTASEAFLGLV</sequence>
<accession>A0A3L6SHQ8</accession>
<dbReference type="GO" id="GO:0005506">
    <property type="term" value="F:iron ion binding"/>
    <property type="evidence" value="ECO:0007669"/>
    <property type="project" value="InterPro"/>
</dbReference>
<gene>
    <name evidence="9" type="ORF">C2845_PM02G23280</name>
</gene>
<dbReference type="SUPFAM" id="SSF48264">
    <property type="entry name" value="Cytochrome P450"/>
    <property type="match status" value="1"/>
</dbReference>
<dbReference type="OrthoDB" id="3934656at2759"/>
<dbReference type="InterPro" id="IPR036396">
    <property type="entry name" value="Cyt_P450_sf"/>
</dbReference>
<evidence type="ECO:0000256" key="8">
    <source>
        <dbReference type="SAM" id="Phobius"/>
    </source>
</evidence>
<evidence type="ECO:0000313" key="10">
    <source>
        <dbReference type="Proteomes" id="UP000275267"/>
    </source>
</evidence>
<keyword evidence="8" id="KW-0472">Membrane</keyword>
<dbReference type="InterPro" id="IPR051996">
    <property type="entry name" value="Cytochrome_P450_78A"/>
</dbReference>
<evidence type="ECO:0000256" key="6">
    <source>
        <dbReference type="ARBA" id="ARBA00023004"/>
    </source>
</evidence>
<evidence type="ECO:0000256" key="7">
    <source>
        <dbReference type="ARBA" id="ARBA00023033"/>
    </source>
</evidence>
<dbReference type="Gene3D" id="1.10.630.10">
    <property type="entry name" value="Cytochrome P450"/>
    <property type="match status" value="1"/>
</dbReference>
<name>A0A3L6SHQ8_PANMI</name>
<organism evidence="9 10">
    <name type="scientific">Panicum miliaceum</name>
    <name type="common">Proso millet</name>
    <name type="synonym">Broomcorn millet</name>
    <dbReference type="NCBI Taxonomy" id="4540"/>
    <lineage>
        <taxon>Eukaryota</taxon>
        <taxon>Viridiplantae</taxon>
        <taxon>Streptophyta</taxon>
        <taxon>Embryophyta</taxon>
        <taxon>Tracheophyta</taxon>
        <taxon>Spermatophyta</taxon>
        <taxon>Magnoliopsida</taxon>
        <taxon>Liliopsida</taxon>
        <taxon>Poales</taxon>
        <taxon>Poaceae</taxon>
        <taxon>PACMAD clade</taxon>
        <taxon>Panicoideae</taxon>
        <taxon>Panicodae</taxon>
        <taxon>Paniceae</taxon>
        <taxon>Panicinae</taxon>
        <taxon>Panicum</taxon>
        <taxon>Panicum sect. Panicum</taxon>
    </lineage>
</organism>
<comment type="caution">
    <text evidence="9">The sequence shown here is derived from an EMBL/GenBank/DDBJ whole genome shotgun (WGS) entry which is preliminary data.</text>
</comment>
<feature type="transmembrane region" description="Helical" evidence="8">
    <location>
        <begin position="16"/>
        <end position="42"/>
    </location>
</feature>
<dbReference type="PANTHER" id="PTHR47946">
    <property type="entry name" value="CYTOCHROME P450 78A7-RELATED"/>
    <property type="match status" value="1"/>
</dbReference>
<dbReference type="STRING" id="4540.A0A3L6SHQ8"/>
<dbReference type="GO" id="GO:0016705">
    <property type="term" value="F:oxidoreductase activity, acting on paired donors, with incorporation or reduction of molecular oxygen"/>
    <property type="evidence" value="ECO:0007669"/>
    <property type="project" value="InterPro"/>
</dbReference>
<evidence type="ECO:0000256" key="2">
    <source>
        <dbReference type="ARBA" id="ARBA00010617"/>
    </source>
</evidence>
<dbReference type="Pfam" id="PF00067">
    <property type="entry name" value="p450"/>
    <property type="match status" value="1"/>
</dbReference>
<keyword evidence="3" id="KW-0349">Heme</keyword>
<evidence type="ECO:0000256" key="3">
    <source>
        <dbReference type="ARBA" id="ARBA00022617"/>
    </source>
</evidence>
<dbReference type="Proteomes" id="UP000275267">
    <property type="component" value="Unassembled WGS sequence"/>
</dbReference>
<dbReference type="GO" id="GO:0020037">
    <property type="term" value="F:heme binding"/>
    <property type="evidence" value="ECO:0007669"/>
    <property type="project" value="InterPro"/>
</dbReference>
<comment type="similarity">
    <text evidence="2">Belongs to the cytochrome P450 family.</text>
</comment>
<dbReference type="AlphaFoldDB" id="A0A3L6SHQ8"/>
<keyword evidence="10" id="KW-1185">Reference proteome</keyword>
<comment type="cofactor">
    <cofactor evidence="1">
        <name>heme</name>
        <dbReference type="ChEBI" id="CHEBI:30413"/>
    </cofactor>
</comment>
<dbReference type="EMBL" id="PQIB02000005">
    <property type="protein sequence ID" value="RLN19743.1"/>
    <property type="molecule type" value="Genomic_DNA"/>
</dbReference>
<keyword evidence="4" id="KW-0479">Metal-binding</keyword>
<keyword evidence="7" id="KW-0503">Monooxygenase</keyword>
<reference evidence="10" key="1">
    <citation type="journal article" date="2019" name="Nat. Commun.">
        <title>The genome of broomcorn millet.</title>
        <authorList>
            <person name="Zou C."/>
            <person name="Miki D."/>
            <person name="Li D."/>
            <person name="Tang Q."/>
            <person name="Xiao L."/>
            <person name="Rajput S."/>
            <person name="Deng P."/>
            <person name="Jia W."/>
            <person name="Huang R."/>
            <person name="Zhang M."/>
            <person name="Sun Y."/>
            <person name="Hu J."/>
            <person name="Fu X."/>
            <person name="Schnable P.S."/>
            <person name="Li F."/>
            <person name="Zhang H."/>
            <person name="Feng B."/>
            <person name="Zhu X."/>
            <person name="Liu R."/>
            <person name="Schnable J.C."/>
            <person name="Zhu J.-K."/>
            <person name="Zhang H."/>
        </authorList>
    </citation>
    <scope>NUCLEOTIDE SEQUENCE [LARGE SCALE GENOMIC DNA]</scope>
</reference>
<keyword evidence="6" id="KW-0408">Iron</keyword>
<evidence type="ECO:0000313" key="9">
    <source>
        <dbReference type="EMBL" id="RLN19743.1"/>
    </source>
</evidence>
<keyword evidence="5" id="KW-0560">Oxidoreductase</keyword>
<dbReference type="PANTHER" id="PTHR47946:SF18">
    <property type="entry name" value="OS03G0603100 PROTEIN"/>
    <property type="match status" value="1"/>
</dbReference>
<keyword evidence="8" id="KW-0812">Transmembrane</keyword>
<evidence type="ECO:0000256" key="1">
    <source>
        <dbReference type="ARBA" id="ARBA00001971"/>
    </source>
</evidence>
<evidence type="ECO:0000256" key="4">
    <source>
        <dbReference type="ARBA" id="ARBA00022723"/>
    </source>
</evidence>
<keyword evidence="8" id="KW-1133">Transmembrane helix</keyword>
<evidence type="ECO:0000256" key="5">
    <source>
        <dbReference type="ARBA" id="ARBA00023002"/>
    </source>
</evidence>
<protein>
    <submittedName>
        <fullName evidence="9">Cytochrome P450 78A5-like</fullName>
    </submittedName>
</protein>
<dbReference type="GO" id="GO:0004497">
    <property type="term" value="F:monooxygenase activity"/>
    <property type="evidence" value="ECO:0007669"/>
    <property type="project" value="UniProtKB-KW"/>
</dbReference>